<evidence type="ECO:0000313" key="7">
    <source>
        <dbReference type="EMBL" id="AIE83780.1"/>
    </source>
</evidence>
<dbReference type="RefSeq" id="WP_025227555.1">
    <property type="nucleotide sequence ID" value="NZ_CP007139.1"/>
</dbReference>
<dbReference type="CDD" id="cd17370">
    <property type="entry name" value="MFS_MJ1317_like"/>
    <property type="match status" value="1"/>
</dbReference>
<evidence type="ECO:0000256" key="1">
    <source>
        <dbReference type="ARBA" id="ARBA00004651"/>
    </source>
</evidence>
<reference evidence="7 8" key="1">
    <citation type="journal article" date="2014" name="PLoS ONE">
        <title>The first complete genome sequence of the class fimbriimonadia in the phylum armatimonadetes.</title>
        <authorList>
            <person name="Hu Z.Y."/>
            <person name="Wang Y.Z."/>
            <person name="Im W.T."/>
            <person name="Wang S.Y."/>
            <person name="Zhao G.P."/>
            <person name="Zheng H.J."/>
            <person name="Quan Z.X."/>
        </authorList>
    </citation>
    <scope>NUCLEOTIDE SEQUENCE [LARGE SCALE GENOMIC DNA]</scope>
    <source>
        <strain evidence="7">Gsoil 348</strain>
    </source>
</reference>
<dbReference type="GO" id="GO:0005886">
    <property type="term" value="C:plasma membrane"/>
    <property type="evidence" value="ECO:0007669"/>
    <property type="project" value="UniProtKB-SubCell"/>
</dbReference>
<dbReference type="InterPro" id="IPR036259">
    <property type="entry name" value="MFS_trans_sf"/>
</dbReference>
<gene>
    <name evidence="7" type="ORF">OP10G_0412</name>
</gene>
<dbReference type="PANTHER" id="PTHR23518">
    <property type="entry name" value="C-METHYLTRANSFERASE"/>
    <property type="match status" value="1"/>
</dbReference>
<dbReference type="InterPro" id="IPR020846">
    <property type="entry name" value="MFS_dom"/>
</dbReference>
<feature type="transmembrane region" description="Helical" evidence="5">
    <location>
        <begin position="180"/>
        <end position="199"/>
    </location>
</feature>
<dbReference type="STRING" id="661478.OP10G_0412"/>
<dbReference type="PROSITE" id="PS00216">
    <property type="entry name" value="SUGAR_TRANSPORT_1"/>
    <property type="match status" value="1"/>
</dbReference>
<dbReference type="eggNOG" id="COG2211">
    <property type="taxonomic scope" value="Bacteria"/>
</dbReference>
<keyword evidence="4 5" id="KW-0472">Membrane</keyword>
<dbReference type="KEGG" id="fgi:OP10G_0412"/>
<dbReference type="Pfam" id="PF07690">
    <property type="entry name" value="MFS_1"/>
    <property type="match status" value="1"/>
</dbReference>
<dbReference type="Proteomes" id="UP000027982">
    <property type="component" value="Chromosome"/>
</dbReference>
<evidence type="ECO:0000256" key="2">
    <source>
        <dbReference type="ARBA" id="ARBA00022692"/>
    </source>
</evidence>
<feature type="transmembrane region" description="Helical" evidence="5">
    <location>
        <begin position="375"/>
        <end position="395"/>
    </location>
</feature>
<organism evidence="7 8">
    <name type="scientific">Fimbriimonas ginsengisoli Gsoil 348</name>
    <dbReference type="NCBI Taxonomy" id="661478"/>
    <lineage>
        <taxon>Bacteria</taxon>
        <taxon>Bacillati</taxon>
        <taxon>Armatimonadota</taxon>
        <taxon>Fimbriimonadia</taxon>
        <taxon>Fimbriimonadales</taxon>
        <taxon>Fimbriimonadaceae</taxon>
        <taxon>Fimbriimonas</taxon>
    </lineage>
</organism>
<feature type="transmembrane region" description="Helical" evidence="5">
    <location>
        <begin position="227"/>
        <end position="246"/>
    </location>
</feature>
<dbReference type="InterPro" id="IPR005829">
    <property type="entry name" value="Sugar_transporter_CS"/>
</dbReference>
<keyword evidence="8" id="KW-1185">Reference proteome</keyword>
<dbReference type="HOGENOM" id="CLU_040020_1_0_0"/>
<dbReference type="InterPro" id="IPR011701">
    <property type="entry name" value="MFS"/>
</dbReference>
<keyword evidence="2 5" id="KW-0812">Transmembrane</keyword>
<dbReference type="PROSITE" id="PS50850">
    <property type="entry name" value="MFS"/>
    <property type="match status" value="1"/>
</dbReference>
<sequence>MSSPEIQPASGEATTEGLSPTVKALGLVSLLTDFSSEMVYPLNPVFLTKVLGAPAWAVGLVEGAAESTASILKLYSGRLSDRVGKRKPLTVAGYSMAAVAKPMIGLAGPWGVMLAARLLDRAGKGIRSAPRDALIADTTSPLNRGRAFGLHRSMDTTGAVLGPLMGYVFLQRFPGQFRSLYLLAFLPAVLGVVVLVTVVRERAKTGEAIKGSAAFSISGLSPSYRRYLLIIGLFALGNSSDAFILLRAQTMGVRADQMLLLYALFNVVEATLGYAAGGLSDKVGRKPLIVAGWTIFALVYLGFALASSPGIAWALFVAYGLYYTFTQGTQKAFAADLAHADRRGAELGAFHMLLGLGALPASLIAGALFSRVSPSAPFFMGAFTAALSAGLLLAFGPKKDERPVLA</sequence>
<evidence type="ECO:0000313" key="8">
    <source>
        <dbReference type="Proteomes" id="UP000027982"/>
    </source>
</evidence>
<accession>A0A068NLX4</accession>
<dbReference type="AlphaFoldDB" id="A0A068NLX4"/>
<feature type="domain" description="Major facilitator superfamily (MFS) profile" evidence="6">
    <location>
        <begin position="21"/>
        <end position="400"/>
    </location>
</feature>
<dbReference type="EMBL" id="CP007139">
    <property type="protein sequence ID" value="AIE83780.1"/>
    <property type="molecule type" value="Genomic_DNA"/>
</dbReference>
<dbReference type="SUPFAM" id="SSF103473">
    <property type="entry name" value="MFS general substrate transporter"/>
    <property type="match status" value="1"/>
</dbReference>
<dbReference type="PANTHER" id="PTHR23518:SF2">
    <property type="entry name" value="MAJOR FACILITATOR SUPERFAMILY TRANSPORTER"/>
    <property type="match status" value="1"/>
</dbReference>
<dbReference type="Gene3D" id="1.20.1250.20">
    <property type="entry name" value="MFS general substrate transporter like domains"/>
    <property type="match status" value="2"/>
</dbReference>
<feature type="transmembrane region" description="Helical" evidence="5">
    <location>
        <begin position="347"/>
        <end position="369"/>
    </location>
</feature>
<feature type="transmembrane region" description="Helical" evidence="5">
    <location>
        <begin position="258"/>
        <end position="276"/>
    </location>
</feature>
<name>A0A068NLX4_FIMGI</name>
<evidence type="ECO:0000256" key="4">
    <source>
        <dbReference type="ARBA" id="ARBA00023136"/>
    </source>
</evidence>
<comment type="subcellular location">
    <subcellularLocation>
        <location evidence="1">Cell membrane</location>
        <topology evidence="1">Multi-pass membrane protein</topology>
    </subcellularLocation>
</comment>
<dbReference type="GO" id="GO:0022857">
    <property type="term" value="F:transmembrane transporter activity"/>
    <property type="evidence" value="ECO:0007669"/>
    <property type="project" value="InterPro"/>
</dbReference>
<evidence type="ECO:0000256" key="5">
    <source>
        <dbReference type="SAM" id="Phobius"/>
    </source>
</evidence>
<proteinExistence type="predicted"/>
<evidence type="ECO:0000259" key="6">
    <source>
        <dbReference type="PROSITE" id="PS50850"/>
    </source>
</evidence>
<keyword evidence="3 5" id="KW-1133">Transmembrane helix</keyword>
<protein>
    <submittedName>
        <fullName evidence="7">Major facilitator superfamily MFS_1</fullName>
    </submittedName>
</protein>
<evidence type="ECO:0000256" key="3">
    <source>
        <dbReference type="ARBA" id="ARBA00022989"/>
    </source>
</evidence>
<dbReference type="OrthoDB" id="9803985at2"/>